<gene>
    <name evidence="2" type="ORF">S12H4_11934</name>
</gene>
<organism evidence="2">
    <name type="scientific">marine sediment metagenome</name>
    <dbReference type="NCBI Taxonomy" id="412755"/>
    <lineage>
        <taxon>unclassified sequences</taxon>
        <taxon>metagenomes</taxon>
        <taxon>ecological metagenomes</taxon>
    </lineage>
</organism>
<evidence type="ECO:0000256" key="1">
    <source>
        <dbReference type="SAM" id="MobiDB-lite"/>
    </source>
</evidence>
<feature type="compositionally biased region" description="Basic and acidic residues" evidence="1">
    <location>
        <begin position="64"/>
        <end position="81"/>
    </location>
</feature>
<dbReference type="EMBL" id="BARW01005501">
    <property type="protein sequence ID" value="GAI80061.1"/>
    <property type="molecule type" value="Genomic_DNA"/>
</dbReference>
<feature type="region of interest" description="Disordered" evidence="1">
    <location>
        <begin position="64"/>
        <end position="109"/>
    </location>
</feature>
<dbReference type="AlphaFoldDB" id="X1SLP4"/>
<name>X1SLP4_9ZZZZ</name>
<feature type="non-terminal residue" evidence="2">
    <location>
        <position position="109"/>
    </location>
</feature>
<reference evidence="2" key="1">
    <citation type="journal article" date="2014" name="Front. Microbiol.">
        <title>High frequency of phylogenetically diverse reductive dehalogenase-homologous genes in deep subseafloor sedimentary metagenomes.</title>
        <authorList>
            <person name="Kawai M."/>
            <person name="Futagami T."/>
            <person name="Toyoda A."/>
            <person name="Takaki Y."/>
            <person name="Nishi S."/>
            <person name="Hori S."/>
            <person name="Arai W."/>
            <person name="Tsubouchi T."/>
            <person name="Morono Y."/>
            <person name="Uchiyama I."/>
            <person name="Ito T."/>
            <person name="Fujiyama A."/>
            <person name="Inagaki F."/>
            <person name="Takami H."/>
        </authorList>
    </citation>
    <scope>NUCLEOTIDE SEQUENCE</scope>
    <source>
        <strain evidence="2">Expedition CK06-06</strain>
    </source>
</reference>
<sequence>MNHEIRLKLATEGMDGSRLVNKVQRGFKGAGGDNVMQKQARLLRQKERQFRKETRVFDKTFREEEKLRRREEQGLKEDEKIRRRPAGRPGVDVPGGGALGGRDRYGRVG</sequence>
<accession>X1SLP4</accession>
<proteinExistence type="predicted"/>
<protein>
    <submittedName>
        <fullName evidence="2">Uncharacterized protein</fullName>
    </submittedName>
</protein>
<evidence type="ECO:0000313" key="2">
    <source>
        <dbReference type="EMBL" id="GAI80061.1"/>
    </source>
</evidence>
<comment type="caution">
    <text evidence="2">The sequence shown here is derived from an EMBL/GenBank/DDBJ whole genome shotgun (WGS) entry which is preliminary data.</text>
</comment>